<comment type="caution">
    <text evidence="6">The sequence shown here is derived from an EMBL/GenBank/DDBJ whole genome shotgun (WGS) entry which is preliminary data.</text>
</comment>
<dbReference type="AlphaFoldDB" id="A0A563DHV5"/>
<comment type="subcellular location">
    <subcellularLocation>
        <location evidence="3">Cytoplasm</location>
    </subcellularLocation>
</comment>
<evidence type="ECO:0000313" key="6">
    <source>
        <dbReference type="EMBL" id="TWP29838.1"/>
    </source>
</evidence>
<dbReference type="OrthoDB" id="9789702at2"/>
<evidence type="ECO:0000259" key="5">
    <source>
        <dbReference type="Pfam" id="PF17384"/>
    </source>
</evidence>
<name>A0A563DHV5_9FLAO</name>
<comment type="function">
    <text evidence="3">Required for maturation of 30S ribosomal subunits.</text>
</comment>
<feature type="domain" description="Ribosome maturation factor RimP N-terminal" evidence="4">
    <location>
        <begin position="19"/>
        <end position="76"/>
    </location>
</feature>
<dbReference type="PANTHER" id="PTHR33867">
    <property type="entry name" value="RIBOSOME MATURATION FACTOR RIMP"/>
    <property type="match status" value="1"/>
</dbReference>
<dbReference type="InterPro" id="IPR028989">
    <property type="entry name" value="RimP_N"/>
</dbReference>
<dbReference type="Pfam" id="PF17384">
    <property type="entry name" value="DUF150_C"/>
    <property type="match status" value="1"/>
</dbReference>
<reference evidence="6 7" key="1">
    <citation type="submission" date="2019-02" db="EMBL/GenBank/DDBJ databases">
        <title>Apibacter muscae sp. nov.: a novel member of the house fly microbiota.</title>
        <authorList>
            <person name="Park R."/>
        </authorList>
    </citation>
    <scope>NUCLEOTIDE SEQUENCE [LARGE SCALE GENOMIC DNA]</scope>
    <source>
        <strain evidence="6 7">AL1</strain>
    </source>
</reference>
<feature type="domain" description="Ribosome maturation factor RimP C-terminal" evidence="5">
    <location>
        <begin position="82"/>
        <end position="154"/>
    </location>
</feature>
<gene>
    <name evidence="3 6" type="primary">rimP</name>
    <name evidence="6" type="ORF">ETU09_02335</name>
</gene>
<dbReference type="GO" id="GO:0042274">
    <property type="term" value="P:ribosomal small subunit biogenesis"/>
    <property type="evidence" value="ECO:0007669"/>
    <property type="project" value="UniProtKB-UniRule"/>
</dbReference>
<dbReference type="HAMAP" id="MF_01077">
    <property type="entry name" value="RimP"/>
    <property type="match status" value="1"/>
</dbReference>
<dbReference type="SUPFAM" id="SSF75420">
    <property type="entry name" value="YhbC-like, N-terminal domain"/>
    <property type="match status" value="1"/>
</dbReference>
<dbReference type="Gene3D" id="3.30.300.70">
    <property type="entry name" value="RimP-like superfamily, N-terminal"/>
    <property type="match status" value="1"/>
</dbReference>
<sequence length="155" mass="17765">MFLKDKVESLIEKFLQERTDIFLISCKISADNKIEVIIDGDEGISIQDCLQCSRAIENNLDREEEDFALSVYSAGVTNPLILPRQYKKNLGRELKVFLEGGKEINGVLEQVKEDKITLTWKERIPKEKGKGKVTVELREEIEIQNIQKATINIKI</sequence>
<dbReference type="EMBL" id="SELH01000013">
    <property type="protein sequence ID" value="TWP29838.1"/>
    <property type="molecule type" value="Genomic_DNA"/>
</dbReference>
<keyword evidence="2 3" id="KW-0690">Ribosome biogenesis</keyword>
<evidence type="ECO:0000259" key="4">
    <source>
        <dbReference type="Pfam" id="PF02576"/>
    </source>
</evidence>
<evidence type="ECO:0000313" key="7">
    <source>
        <dbReference type="Proteomes" id="UP000319499"/>
    </source>
</evidence>
<organism evidence="6 7">
    <name type="scientific">Apibacter muscae</name>
    <dbReference type="NCBI Taxonomy" id="2509004"/>
    <lineage>
        <taxon>Bacteria</taxon>
        <taxon>Pseudomonadati</taxon>
        <taxon>Bacteroidota</taxon>
        <taxon>Flavobacteriia</taxon>
        <taxon>Flavobacteriales</taxon>
        <taxon>Weeksellaceae</taxon>
        <taxon>Apibacter</taxon>
    </lineage>
</organism>
<dbReference type="GO" id="GO:0005737">
    <property type="term" value="C:cytoplasm"/>
    <property type="evidence" value="ECO:0007669"/>
    <property type="project" value="UniProtKB-SubCell"/>
</dbReference>
<dbReference type="InterPro" id="IPR035956">
    <property type="entry name" value="RimP_N_sf"/>
</dbReference>
<dbReference type="Proteomes" id="UP000319499">
    <property type="component" value="Unassembled WGS sequence"/>
</dbReference>
<evidence type="ECO:0000256" key="1">
    <source>
        <dbReference type="ARBA" id="ARBA00022490"/>
    </source>
</evidence>
<keyword evidence="7" id="KW-1185">Reference proteome</keyword>
<dbReference type="InterPro" id="IPR028998">
    <property type="entry name" value="RimP_C"/>
</dbReference>
<proteinExistence type="inferred from homology"/>
<protein>
    <recommendedName>
        <fullName evidence="3">Ribosome maturation factor RimP</fullName>
    </recommendedName>
</protein>
<dbReference type="NCBIfam" id="NF002531">
    <property type="entry name" value="PRK02001.1"/>
    <property type="match status" value="1"/>
</dbReference>
<evidence type="ECO:0000256" key="3">
    <source>
        <dbReference type="HAMAP-Rule" id="MF_01077"/>
    </source>
</evidence>
<accession>A0A563DHV5</accession>
<dbReference type="RefSeq" id="WP_146291623.1">
    <property type="nucleotide sequence ID" value="NZ_SELH01000013.1"/>
</dbReference>
<comment type="similarity">
    <text evidence="3">Belongs to the RimP family.</text>
</comment>
<keyword evidence="1 3" id="KW-0963">Cytoplasm</keyword>
<dbReference type="Pfam" id="PF02576">
    <property type="entry name" value="RimP_N"/>
    <property type="match status" value="1"/>
</dbReference>
<evidence type="ECO:0000256" key="2">
    <source>
        <dbReference type="ARBA" id="ARBA00022517"/>
    </source>
</evidence>
<dbReference type="PANTHER" id="PTHR33867:SF1">
    <property type="entry name" value="RIBOSOME MATURATION FACTOR RIMP"/>
    <property type="match status" value="1"/>
</dbReference>
<dbReference type="InterPro" id="IPR003728">
    <property type="entry name" value="Ribosome_maturation_RimP"/>
</dbReference>